<dbReference type="Gene3D" id="3.40.50.300">
    <property type="entry name" value="P-loop containing nucleotide triphosphate hydrolases"/>
    <property type="match status" value="1"/>
</dbReference>
<dbReference type="EMBL" id="JAENHP010000002">
    <property type="protein sequence ID" value="MBM2615904.1"/>
    <property type="molecule type" value="Genomic_DNA"/>
</dbReference>
<evidence type="ECO:0000256" key="1">
    <source>
        <dbReference type="SAM" id="Phobius"/>
    </source>
</evidence>
<reference evidence="3 4" key="1">
    <citation type="submission" date="2021-01" db="EMBL/GenBank/DDBJ databases">
        <title>Actinoplanes sp. nov. LDG1-06 isolated from lichen.</title>
        <authorList>
            <person name="Saeng-In P."/>
            <person name="Phongsopitanun W."/>
            <person name="Kanchanasin P."/>
            <person name="Yuki M."/>
            <person name="Kudo T."/>
            <person name="Ohkuma M."/>
            <person name="Tanasupawat S."/>
        </authorList>
    </citation>
    <scope>NUCLEOTIDE SEQUENCE [LARGE SCALE GENOMIC DNA]</scope>
    <source>
        <strain evidence="3 4">LDG1-06</strain>
    </source>
</reference>
<keyword evidence="4" id="KW-1185">Reference proteome</keyword>
<dbReference type="InterPro" id="IPR003593">
    <property type="entry name" value="AAA+_ATPase"/>
</dbReference>
<name>A0ABS2A9G9_9ACTN</name>
<proteinExistence type="predicted"/>
<evidence type="ECO:0000313" key="3">
    <source>
        <dbReference type="EMBL" id="MBM2615904.1"/>
    </source>
</evidence>
<keyword evidence="1" id="KW-1133">Transmembrane helix</keyword>
<keyword evidence="1" id="KW-0472">Membrane</keyword>
<feature type="transmembrane region" description="Helical" evidence="1">
    <location>
        <begin position="30"/>
        <end position="57"/>
    </location>
</feature>
<dbReference type="Proteomes" id="UP000632138">
    <property type="component" value="Unassembled WGS sequence"/>
</dbReference>
<evidence type="ECO:0000259" key="2">
    <source>
        <dbReference type="SMART" id="SM00382"/>
    </source>
</evidence>
<keyword evidence="1" id="KW-0812">Transmembrane</keyword>
<dbReference type="InterPro" id="IPR027417">
    <property type="entry name" value="P-loop_NTPase"/>
</dbReference>
<sequence>MRFDPPLTYRGALQILGSENSPWIDRLGTALGLAIVTAPVFGLIGPVAGIAAIWGWVDQKNEAMGLLRKGVARFRAKRDGTSGLERQQLVAAAHTAIVVGSYFEVFRESHPDLRMTEDDKERLATESWRHSGQPLLETLYQAEVPAPSAACGFEENRAAVRTWCTGLSERIARFLEIAAPAALADFEPELTAEKAVERYHSHYLALAADVPEFFYWANFGEHAATRTAIGGLRADVVAALDEHTSGLARLGRVLDLAATASAHGTELRESVWRANHGVLTDPIVAVEAQHRDDHVTFPSVQDIYIEPGYRVATHGPDTRPWDDEWWRTQPGYDDLDMFLAAYATAPQSTSVPMLLLGNPGAGKSMLTKVIAARLPSSRYTVVRVPLRRVDADAQVHQQIQQELDQSTHMRVPWAKLTEESRDTIRVVLLDGLDELLQASKIRRSNYLHDVAEFQRRELQQGRPVLVIVTSRTAVADQVKIPAGAPIAFLQEFDESRVRSWLQKWNAANADGVRAGTTRTLTPETALRYPHLVGQPLLLLIVAVYSADPLSQALEKELSSAALYREIFERFAYREATKQLSSDDPALPGAIQEHLWRLQVAALAMFNRGAQSVSDEDLGNDLKALSRGHAGVRASDLGQRTIGQFFFVHADRSDAHDERRAQASYEFLHATFGEFFVAEHLLNELDRLAGPTLHPDVNDDLLHALISQQALAKRRSVLTFVTELSDLLEVDRRERIVALLDQLRAGARRRPPSARFNEYVPMGVDRLRELAVYTLNLLLLRLAIKSPAVESDTSLVSLWQAGLDPDVWNAVINSIARNGDTVTMELPYRNSWVYNVMAARLRGDAYEERVLQYGKAAMDGFFDSSAEKPIELINSALIAMVAGHPDNDFVHEIAEFDVSESSARELRRAKVLINRVLALGYRNEFTGAVGEVLRWCVRNRNSVDIRPYGLAKLVSKHPVLLIMQPELRDPAIYAADGIAADILLCGLQNARDEEEERLLGALHQEVRALALHRGVALPHDVTTAVEMMLASQQRASEIGVAHAAADDPYDF</sequence>
<protein>
    <submittedName>
        <fullName evidence="3">NACHT domain-containing protein</fullName>
    </submittedName>
</protein>
<dbReference type="InterPro" id="IPR003959">
    <property type="entry name" value="ATPase_AAA_core"/>
</dbReference>
<dbReference type="RefSeq" id="WP_203375749.1">
    <property type="nucleotide sequence ID" value="NZ_JAENHP010000002.1"/>
</dbReference>
<dbReference type="SMART" id="SM00382">
    <property type="entry name" value="AAA"/>
    <property type="match status" value="1"/>
</dbReference>
<evidence type="ECO:0000313" key="4">
    <source>
        <dbReference type="Proteomes" id="UP000632138"/>
    </source>
</evidence>
<dbReference type="Pfam" id="PF22738">
    <property type="entry name" value="NNH7"/>
    <property type="match status" value="1"/>
</dbReference>
<dbReference type="Pfam" id="PF00004">
    <property type="entry name" value="AAA"/>
    <property type="match status" value="1"/>
</dbReference>
<feature type="domain" description="AAA+ ATPase" evidence="2">
    <location>
        <begin position="349"/>
        <end position="498"/>
    </location>
</feature>
<dbReference type="SUPFAM" id="SSF52540">
    <property type="entry name" value="P-loop containing nucleoside triphosphate hydrolases"/>
    <property type="match status" value="1"/>
</dbReference>
<organism evidence="3 4">
    <name type="scientific">Paractinoplanes ovalisporus</name>
    <dbReference type="NCBI Taxonomy" id="2810368"/>
    <lineage>
        <taxon>Bacteria</taxon>
        <taxon>Bacillati</taxon>
        <taxon>Actinomycetota</taxon>
        <taxon>Actinomycetes</taxon>
        <taxon>Micromonosporales</taxon>
        <taxon>Micromonosporaceae</taxon>
        <taxon>Paractinoplanes</taxon>
    </lineage>
</organism>
<comment type="caution">
    <text evidence="3">The sequence shown here is derived from an EMBL/GenBank/DDBJ whole genome shotgun (WGS) entry which is preliminary data.</text>
</comment>
<accession>A0ABS2A9G9</accession>
<gene>
    <name evidence="3" type="ORF">JIG36_10085</name>
</gene>
<dbReference type="InterPro" id="IPR054567">
    <property type="entry name" value="NNH7"/>
</dbReference>